<keyword evidence="9 18" id="KW-0444">Lipid biosynthesis</keyword>
<dbReference type="SUPFAM" id="SSF69593">
    <property type="entry name" value="Glycerol-3-phosphate (1)-acyltransferase"/>
    <property type="match status" value="1"/>
</dbReference>
<dbReference type="EMBL" id="VNIB01000010">
    <property type="protein sequence ID" value="TYO97510.1"/>
    <property type="molecule type" value="Genomic_DNA"/>
</dbReference>
<dbReference type="GO" id="GO:0005886">
    <property type="term" value="C:plasma membrane"/>
    <property type="evidence" value="ECO:0007669"/>
    <property type="project" value="UniProtKB-SubCell"/>
</dbReference>
<dbReference type="UniPathway" id="UPA00557">
    <property type="reaction ID" value="UER00613"/>
</dbReference>
<dbReference type="OrthoDB" id="9809618at2"/>
<dbReference type="GO" id="GO:0016024">
    <property type="term" value="P:CDP-diacylglycerol biosynthetic process"/>
    <property type="evidence" value="ECO:0007669"/>
    <property type="project" value="UniProtKB-UniPathway"/>
</dbReference>
<dbReference type="PANTHER" id="PTHR10434:SF59">
    <property type="entry name" value="1-ACYL-SN-GLYCEROL-3-PHOSPHATE ACYLTRANSFERASE"/>
    <property type="match status" value="1"/>
</dbReference>
<evidence type="ECO:0000259" key="20">
    <source>
        <dbReference type="SMART" id="SM00563"/>
    </source>
</evidence>
<keyword evidence="12 18" id="KW-0443">Lipid metabolism</keyword>
<evidence type="ECO:0000256" key="7">
    <source>
        <dbReference type="ARBA" id="ARBA00016139"/>
    </source>
</evidence>
<organism evidence="21 22">
    <name type="scientific">Geothermobacter ehrlichii</name>
    <dbReference type="NCBI Taxonomy" id="213224"/>
    <lineage>
        <taxon>Bacteria</taxon>
        <taxon>Pseudomonadati</taxon>
        <taxon>Thermodesulfobacteriota</taxon>
        <taxon>Desulfuromonadia</taxon>
        <taxon>Desulfuromonadales</taxon>
        <taxon>Geothermobacteraceae</taxon>
        <taxon>Geothermobacter</taxon>
    </lineage>
</organism>
<comment type="domain">
    <text evidence="18">The HXXXXD motif is essential for acyltransferase activity and may constitute the binding site for the phosphate moiety of the glycerol-3-phosphate.</text>
</comment>
<comment type="similarity">
    <text evidence="5 18">Belongs to the 1-acyl-sn-glycerol-3-phosphate acyltransferase family.</text>
</comment>
<accession>A0A5D3WI30</accession>
<evidence type="ECO:0000256" key="6">
    <source>
        <dbReference type="ARBA" id="ARBA00013211"/>
    </source>
</evidence>
<evidence type="ECO:0000256" key="8">
    <source>
        <dbReference type="ARBA" id="ARBA00022475"/>
    </source>
</evidence>
<reference evidence="21 22" key="1">
    <citation type="submission" date="2019-07" db="EMBL/GenBank/DDBJ databases">
        <title>Genomic Encyclopedia of Type Strains, Phase IV (KMG-IV): sequencing the most valuable type-strain genomes for metagenomic binning, comparative biology and taxonomic classification.</title>
        <authorList>
            <person name="Goeker M."/>
        </authorList>
    </citation>
    <scope>NUCLEOTIDE SEQUENCE [LARGE SCALE GENOMIC DNA]</scope>
    <source>
        <strain evidence="21 22">SS015</strain>
    </source>
</reference>
<feature type="domain" description="Phospholipid/glycerol acyltransferase" evidence="20">
    <location>
        <begin position="66"/>
        <end position="180"/>
    </location>
</feature>
<comment type="function">
    <text evidence="17">Converts lysophosphatidic acid (LPA) into phosphatidic acid by incorporating acyl moiety at the 2 position.</text>
</comment>
<dbReference type="Pfam" id="PF01553">
    <property type="entry name" value="Acyltransferase"/>
    <property type="match status" value="1"/>
</dbReference>
<evidence type="ECO:0000256" key="10">
    <source>
        <dbReference type="ARBA" id="ARBA00022519"/>
    </source>
</evidence>
<evidence type="ECO:0000256" key="13">
    <source>
        <dbReference type="ARBA" id="ARBA00023136"/>
    </source>
</evidence>
<evidence type="ECO:0000256" key="12">
    <source>
        <dbReference type="ARBA" id="ARBA00023098"/>
    </source>
</evidence>
<comment type="catalytic activity">
    <reaction evidence="1 18">
        <text>a 1-acyl-sn-glycero-3-phosphate + an acyl-CoA = a 1,2-diacyl-sn-glycero-3-phosphate + CoA</text>
        <dbReference type="Rhea" id="RHEA:19709"/>
        <dbReference type="ChEBI" id="CHEBI:57287"/>
        <dbReference type="ChEBI" id="CHEBI:57970"/>
        <dbReference type="ChEBI" id="CHEBI:58342"/>
        <dbReference type="ChEBI" id="CHEBI:58608"/>
        <dbReference type="EC" id="2.3.1.51"/>
    </reaction>
</comment>
<evidence type="ECO:0000313" key="22">
    <source>
        <dbReference type="Proteomes" id="UP000324159"/>
    </source>
</evidence>
<dbReference type="RefSeq" id="WP_148896408.1">
    <property type="nucleotide sequence ID" value="NZ_VNIB01000010.1"/>
</dbReference>
<dbReference type="GO" id="GO:0006654">
    <property type="term" value="P:phosphatidic acid biosynthetic process"/>
    <property type="evidence" value="ECO:0007669"/>
    <property type="project" value="TreeGrafter"/>
</dbReference>
<dbReference type="PANTHER" id="PTHR10434">
    <property type="entry name" value="1-ACYL-SN-GLYCEROL-3-PHOSPHATE ACYLTRANSFERASE"/>
    <property type="match status" value="1"/>
</dbReference>
<keyword evidence="14 18" id="KW-0594">Phospholipid biosynthesis</keyword>
<keyword evidence="11 18" id="KW-0808">Transferase</keyword>
<keyword evidence="15 18" id="KW-1208">Phospholipid metabolism</keyword>
<dbReference type="AlphaFoldDB" id="A0A5D3WI30"/>
<name>A0A5D3WI30_9BACT</name>
<evidence type="ECO:0000256" key="2">
    <source>
        <dbReference type="ARBA" id="ARBA00004417"/>
    </source>
</evidence>
<feature type="transmembrane region" description="Helical" evidence="19">
    <location>
        <begin position="6"/>
        <end position="28"/>
    </location>
</feature>
<evidence type="ECO:0000256" key="9">
    <source>
        <dbReference type="ARBA" id="ARBA00022516"/>
    </source>
</evidence>
<keyword evidence="19" id="KW-1133">Transmembrane helix</keyword>
<evidence type="ECO:0000256" key="14">
    <source>
        <dbReference type="ARBA" id="ARBA00023209"/>
    </source>
</evidence>
<evidence type="ECO:0000256" key="4">
    <source>
        <dbReference type="ARBA" id="ARBA00005189"/>
    </source>
</evidence>
<dbReference type="CDD" id="cd07989">
    <property type="entry name" value="LPLAT_AGPAT-like"/>
    <property type="match status" value="1"/>
</dbReference>
<evidence type="ECO:0000256" key="5">
    <source>
        <dbReference type="ARBA" id="ARBA00008655"/>
    </source>
</evidence>
<evidence type="ECO:0000256" key="1">
    <source>
        <dbReference type="ARBA" id="ARBA00001141"/>
    </source>
</evidence>
<keyword evidence="22" id="KW-1185">Reference proteome</keyword>
<comment type="pathway">
    <text evidence="3">Phospholipid metabolism; CDP-diacylglycerol biosynthesis; CDP-diacylglycerol from sn-glycerol 3-phosphate: step 2/3.</text>
</comment>
<dbReference type="GO" id="GO:0003841">
    <property type="term" value="F:1-acylglycerol-3-phosphate O-acyltransferase activity"/>
    <property type="evidence" value="ECO:0007669"/>
    <property type="project" value="UniProtKB-UniRule"/>
</dbReference>
<evidence type="ECO:0000256" key="11">
    <source>
        <dbReference type="ARBA" id="ARBA00022679"/>
    </source>
</evidence>
<dbReference type="SMART" id="SM00563">
    <property type="entry name" value="PlsC"/>
    <property type="match status" value="1"/>
</dbReference>
<dbReference type="InterPro" id="IPR004552">
    <property type="entry name" value="AGP_acyltrans"/>
</dbReference>
<evidence type="ECO:0000256" key="19">
    <source>
        <dbReference type="SAM" id="Phobius"/>
    </source>
</evidence>
<evidence type="ECO:0000256" key="15">
    <source>
        <dbReference type="ARBA" id="ARBA00023264"/>
    </source>
</evidence>
<keyword evidence="8" id="KW-1003">Cell membrane</keyword>
<evidence type="ECO:0000256" key="16">
    <source>
        <dbReference type="ARBA" id="ARBA00023315"/>
    </source>
</evidence>
<evidence type="ECO:0000313" key="21">
    <source>
        <dbReference type="EMBL" id="TYO97510.1"/>
    </source>
</evidence>
<dbReference type="NCBIfam" id="TIGR00530">
    <property type="entry name" value="AGP_acyltrn"/>
    <property type="match status" value="1"/>
</dbReference>
<dbReference type="EC" id="2.3.1.51" evidence="6 18"/>
<dbReference type="Proteomes" id="UP000324159">
    <property type="component" value="Unassembled WGS sequence"/>
</dbReference>
<keyword evidence="10" id="KW-0997">Cell inner membrane</keyword>
<gene>
    <name evidence="21" type="ORF">EDC39_11050</name>
</gene>
<keyword evidence="16 18" id="KW-0012">Acyltransferase</keyword>
<comment type="subcellular location">
    <subcellularLocation>
        <location evidence="2">Cell inner membrane</location>
        <topology evidence="2">Peripheral membrane protein</topology>
    </subcellularLocation>
</comment>
<evidence type="ECO:0000256" key="3">
    <source>
        <dbReference type="ARBA" id="ARBA00004728"/>
    </source>
</evidence>
<evidence type="ECO:0000256" key="18">
    <source>
        <dbReference type="RuleBase" id="RU361267"/>
    </source>
</evidence>
<comment type="pathway">
    <text evidence="4">Lipid metabolism.</text>
</comment>
<dbReference type="InterPro" id="IPR002123">
    <property type="entry name" value="Plipid/glycerol_acylTrfase"/>
</dbReference>
<keyword evidence="19" id="KW-0812">Transmembrane</keyword>
<proteinExistence type="inferred from homology"/>
<keyword evidence="13 19" id="KW-0472">Membrane</keyword>
<sequence length="234" mass="25530">MRSLFFYSIFLPLTLAMILVGFFIALVGGANPLHNWARLWGRIGLALAGVRLRIKGLENIPADRPVIFMANHQSNFDILALLAGIPGQFRWLAKAELFRIPLFGLVMRQAGYIPVERGDRRESLESMKMVASRITAGASVIIFPEGTRTEDGSLRPFKKGGFLVALQSGVEIVPVAISGSFTIMPKGGKKIRGGRIEVTFFAPVPTAGKSVRQLRELMAQIRQPIAATLGDGEA</sequence>
<comment type="caution">
    <text evidence="21">The sequence shown here is derived from an EMBL/GenBank/DDBJ whole genome shotgun (WGS) entry which is preliminary data.</text>
</comment>
<evidence type="ECO:0000256" key="17">
    <source>
        <dbReference type="ARBA" id="ARBA00037183"/>
    </source>
</evidence>
<protein>
    <recommendedName>
        <fullName evidence="7 18">1-acyl-sn-glycerol-3-phosphate acyltransferase</fullName>
        <ecNumber evidence="6 18">2.3.1.51</ecNumber>
    </recommendedName>
</protein>